<comment type="caution">
    <text evidence="2">The sequence shown here is derived from an EMBL/GenBank/DDBJ whole genome shotgun (WGS) entry which is preliminary data.</text>
</comment>
<accession>A0ABT8TBD2</accession>
<organism evidence="2 3">
    <name type="scientific">Gilvimarinus algae</name>
    <dbReference type="NCBI Taxonomy" id="3058037"/>
    <lineage>
        <taxon>Bacteria</taxon>
        <taxon>Pseudomonadati</taxon>
        <taxon>Pseudomonadota</taxon>
        <taxon>Gammaproteobacteria</taxon>
        <taxon>Cellvibrionales</taxon>
        <taxon>Cellvibrionaceae</taxon>
        <taxon>Gilvimarinus</taxon>
    </lineage>
</organism>
<evidence type="ECO:0000256" key="1">
    <source>
        <dbReference type="SAM" id="SignalP"/>
    </source>
</evidence>
<dbReference type="Gene3D" id="3.30.110.170">
    <property type="entry name" value="Protein of unknown function (DUF541), domain 1"/>
    <property type="match status" value="1"/>
</dbReference>
<dbReference type="InterPro" id="IPR052022">
    <property type="entry name" value="26kDa_periplasmic_antigen"/>
</dbReference>
<protein>
    <submittedName>
        <fullName evidence="2">SIMPL domain-containing protein</fullName>
    </submittedName>
</protein>
<dbReference type="Gene3D" id="3.30.70.2970">
    <property type="entry name" value="Protein of unknown function (DUF541), domain 2"/>
    <property type="match status" value="1"/>
</dbReference>
<reference evidence="2" key="1">
    <citation type="submission" date="2023-07" db="EMBL/GenBank/DDBJ databases">
        <title>Gilvimarinus algae sp. nov., isolated from the surface of Kelp.</title>
        <authorList>
            <person name="Sun Y.Y."/>
            <person name="Gong Y."/>
            <person name="Du Z.J."/>
        </authorList>
    </citation>
    <scope>NUCLEOTIDE SEQUENCE</scope>
    <source>
        <strain evidence="2">SDUM040014</strain>
    </source>
</reference>
<gene>
    <name evidence="2" type="ORF">QWI16_03690</name>
</gene>
<dbReference type="PROSITE" id="PS51257">
    <property type="entry name" value="PROKAR_LIPOPROTEIN"/>
    <property type="match status" value="1"/>
</dbReference>
<dbReference type="InterPro" id="IPR007497">
    <property type="entry name" value="SIMPL/DUF541"/>
</dbReference>
<dbReference type="PANTHER" id="PTHR34387:SF2">
    <property type="entry name" value="SLR1258 PROTEIN"/>
    <property type="match status" value="1"/>
</dbReference>
<dbReference type="Proteomes" id="UP001168380">
    <property type="component" value="Unassembled WGS sequence"/>
</dbReference>
<dbReference type="Pfam" id="PF04402">
    <property type="entry name" value="SIMPL"/>
    <property type="match status" value="1"/>
</dbReference>
<feature type="signal peptide" evidence="1">
    <location>
        <begin position="1"/>
        <end position="20"/>
    </location>
</feature>
<dbReference type="PANTHER" id="PTHR34387">
    <property type="entry name" value="SLR1258 PROTEIN"/>
    <property type="match status" value="1"/>
</dbReference>
<proteinExistence type="predicted"/>
<evidence type="ECO:0000313" key="3">
    <source>
        <dbReference type="Proteomes" id="UP001168380"/>
    </source>
</evidence>
<evidence type="ECO:0000313" key="2">
    <source>
        <dbReference type="EMBL" id="MDO3381261.1"/>
    </source>
</evidence>
<dbReference type="RefSeq" id="WP_302711392.1">
    <property type="nucleotide sequence ID" value="NZ_JAULRT010000035.1"/>
</dbReference>
<keyword evidence="3" id="KW-1185">Reference proteome</keyword>
<dbReference type="EMBL" id="JAULRT010000035">
    <property type="protein sequence ID" value="MDO3381261.1"/>
    <property type="molecule type" value="Genomic_DNA"/>
</dbReference>
<name>A0ABT8TBD2_9GAMM</name>
<keyword evidence="1" id="KW-0732">Signal</keyword>
<feature type="chain" id="PRO_5046313375" evidence="1">
    <location>
        <begin position="21"/>
        <end position="243"/>
    </location>
</feature>
<sequence length="243" mass="26850">MKKILFALSALALFSCHQLAFGAAMPEFPYITVTGEAEMEVAPNTVTVDFQVMEFHKDAAQAMDTVAERGKAVIELAKAQGLTHEDIESYAVDKQVRRDRQHMGGTMEIIGYEVTQRFRFEIDGLDSYQAIITELLRMPNTSGINASFDVLERESLMRELTAQAGRDARSRAENLASGLDVKIKSVYAISEDQGFENPMAKFGVQEQAFGRVSAADAGPAFDLFAPQTITLNKRISVIFKITP</sequence>